<sequence>MAELTLSILEPDGAPAPDRLQDLKEDLERTVDGPVAYGQAAAPAGSKGIAFDLNTLVIGVLSSGAVVALVDVLKAHVQRGRTIIEVEGPGGKARIDTADARAAAEQIRPAIEMVSGARSGDGSHAASDRRWGE</sequence>
<comment type="caution">
    <text evidence="2">The sequence shown here is derived from an EMBL/GenBank/DDBJ whole genome shotgun (WGS) entry which is preliminary data.</text>
</comment>
<dbReference type="EMBL" id="JBHUEY010000001">
    <property type="protein sequence ID" value="MFD1781983.1"/>
    <property type="molecule type" value="Genomic_DNA"/>
</dbReference>
<evidence type="ECO:0000313" key="3">
    <source>
        <dbReference type="Proteomes" id="UP001597237"/>
    </source>
</evidence>
<organism evidence="2 3">
    <name type="scientific">Phenylobacterium terrae</name>
    <dbReference type="NCBI Taxonomy" id="2665495"/>
    <lineage>
        <taxon>Bacteria</taxon>
        <taxon>Pseudomonadati</taxon>
        <taxon>Pseudomonadota</taxon>
        <taxon>Alphaproteobacteria</taxon>
        <taxon>Caulobacterales</taxon>
        <taxon>Caulobacteraceae</taxon>
        <taxon>Phenylobacterium</taxon>
    </lineage>
</organism>
<name>A0ABW4MW42_9CAUL</name>
<dbReference type="RefSeq" id="WP_377281185.1">
    <property type="nucleotide sequence ID" value="NZ_JBHRSI010000003.1"/>
</dbReference>
<evidence type="ECO:0000256" key="1">
    <source>
        <dbReference type="SAM" id="MobiDB-lite"/>
    </source>
</evidence>
<reference evidence="3" key="1">
    <citation type="journal article" date="2019" name="Int. J. Syst. Evol. Microbiol.">
        <title>The Global Catalogue of Microorganisms (GCM) 10K type strain sequencing project: providing services to taxonomists for standard genome sequencing and annotation.</title>
        <authorList>
            <consortium name="The Broad Institute Genomics Platform"/>
            <consortium name="The Broad Institute Genome Sequencing Center for Infectious Disease"/>
            <person name="Wu L."/>
            <person name="Ma J."/>
        </authorList>
    </citation>
    <scope>NUCLEOTIDE SEQUENCE [LARGE SCALE GENOMIC DNA]</scope>
    <source>
        <strain evidence="3">DFY28</strain>
    </source>
</reference>
<accession>A0ABW4MW42</accession>
<evidence type="ECO:0000313" key="2">
    <source>
        <dbReference type="EMBL" id="MFD1781983.1"/>
    </source>
</evidence>
<gene>
    <name evidence="2" type="ORF">ACFSC0_01130</name>
</gene>
<dbReference type="Proteomes" id="UP001597237">
    <property type="component" value="Unassembled WGS sequence"/>
</dbReference>
<protein>
    <submittedName>
        <fullName evidence="2">Uncharacterized protein</fullName>
    </submittedName>
</protein>
<feature type="region of interest" description="Disordered" evidence="1">
    <location>
        <begin position="114"/>
        <end position="133"/>
    </location>
</feature>
<proteinExistence type="predicted"/>
<keyword evidence="3" id="KW-1185">Reference proteome</keyword>